<dbReference type="Proteomes" id="UP001165186">
    <property type="component" value="Unassembled WGS sequence"/>
</dbReference>
<dbReference type="EMBL" id="BSXG01000016">
    <property type="protein sequence ID" value="GME24866.1"/>
    <property type="molecule type" value="Genomic_DNA"/>
</dbReference>
<keyword evidence="2" id="KW-1185">Reference proteome</keyword>
<evidence type="ECO:0000313" key="1">
    <source>
        <dbReference type="EMBL" id="GME24866.1"/>
    </source>
</evidence>
<organism evidence="1 2">
    <name type="scientific">Neofusicoccum parvum</name>
    <dbReference type="NCBI Taxonomy" id="310453"/>
    <lineage>
        <taxon>Eukaryota</taxon>
        <taxon>Fungi</taxon>
        <taxon>Dikarya</taxon>
        <taxon>Ascomycota</taxon>
        <taxon>Pezizomycotina</taxon>
        <taxon>Dothideomycetes</taxon>
        <taxon>Dothideomycetes incertae sedis</taxon>
        <taxon>Botryosphaeriales</taxon>
        <taxon>Botryosphaeriaceae</taxon>
        <taxon>Neofusicoccum</taxon>
    </lineage>
</organism>
<comment type="caution">
    <text evidence="1">The sequence shown here is derived from an EMBL/GenBank/DDBJ whole genome shotgun (WGS) entry which is preliminary data.</text>
</comment>
<proteinExistence type="predicted"/>
<gene>
    <name evidence="1" type="primary">g3557</name>
    <name evidence="1" type="ORF">NpPPO83_00003557</name>
</gene>
<reference evidence="1" key="1">
    <citation type="submission" date="2024-09" db="EMBL/GenBank/DDBJ databases">
        <title>Draft Genome Sequences of Neofusicoccum parvum.</title>
        <authorList>
            <person name="Ashida A."/>
            <person name="Camagna M."/>
            <person name="Tanaka A."/>
            <person name="Takemoto D."/>
        </authorList>
    </citation>
    <scope>NUCLEOTIDE SEQUENCE</scope>
    <source>
        <strain evidence="1">PPO83</strain>
    </source>
</reference>
<evidence type="ECO:0000313" key="2">
    <source>
        <dbReference type="Proteomes" id="UP001165186"/>
    </source>
</evidence>
<accession>A0ACB5RWM8</accession>
<sequence length="374" mass="41932">MTADVYRNYRVHGIPAGLDKYQAADLVKRALCTGNHVEACVQSLAPDLTRPREMVATLNFSEIPPALCVAHTGNEWPPFRVSLEQCVESDALLVFDTHFTGFTPLYCPPEADWQLDLVALSGLNGHAFGSFKGKKKSYMWLRDDLPRDLPEARILLYGYDTRLQDSASFQSILDLGKNFLRALLLATMESSKTMLVMSHSLGGIVAKEAINRMAGSPFEAEKRLLKQLKALYFFGVPSHGMDIESLVPMVGDQPNRGFLHTLETNSPVLREQATTFLRIITRQRCKIVDFYETKVSQTAQQDADGKWAMTGPPRVLVSPASAIHVIDEPHHHTHAVDRSHSDLVKFTSKYDDLYTTLLDHFREALNTEGTFHKT</sequence>
<name>A0ACB5RWM8_9PEZI</name>
<protein>
    <submittedName>
        <fullName evidence="1">Nacht and ankyrin domain containing protein</fullName>
    </submittedName>
</protein>